<dbReference type="GO" id="GO:0071972">
    <property type="term" value="F:peptidoglycan L,D-transpeptidase activity"/>
    <property type="evidence" value="ECO:0007669"/>
    <property type="project" value="TreeGrafter"/>
</dbReference>
<name>A0A0G1ECB4_9BACT</name>
<sequence>MRERLTWFYWLLILVIGIFSLRLGHLQILEAKYYRLLADENRIKQEILPAERGKILDRFGEVLSLSAANAHVLGYVGEVSEEEVDKFYLGAMVGKIGLEKQYDQKLRGRDGLSILEQDAEGKVLRELKRIEPVKGEVLATALDAGLQKKAFELLNQRKGAVVISDPNNGEILALVSSPGFDPKNLTQYLNDKDLPLFNRALGGEYPPGSVFKIITATAALEEGKIDQTTRIEDTGELRVGPYRFGNWYFDQYGKKEGWLEITRALARSNDIFFYKLGEYLGINALADWARYFGLGSKTGIDLEGEADGLIPDPKWKETVLKDQWYLGDTYISAIGQGNILTTPIQLNQMIGVIASRGKLCRPYLVKSEIRNPKSEKFCKQLDIQEKTLNLVTEGLKQVCESGGTAWPFFDFKVKDKRIYVAGKTGTAEFTDSKNRTHAWFSGFAPADKPEIVVTVLLEGAGEGSYQAAPLAKEILTYWFARQ</sequence>
<keyword evidence="8 10" id="KW-0472">Membrane</keyword>
<feature type="domain" description="Penicillin-binding protein transpeptidase" evidence="11">
    <location>
        <begin position="159"/>
        <end position="475"/>
    </location>
</feature>
<dbReference type="PANTHER" id="PTHR30627">
    <property type="entry name" value="PEPTIDOGLYCAN D,D-TRANSPEPTIDASE"/>
    <property type="match status" value="1"/>
</dbReference>
<dbReference type="GO" id="GO:0009252">
    <property type="term" value="P:peptidoglycan biosynthetic process"/>
    <property type="evidence" value="ECO:0007669"/>
    <property type="project" value="UniProtKB-KW"/>
</dbReference>
<evidence type="ECO:0000256" key="8">
    <source>
        <dbReference type="ARBA" id="ARBA00023136"/>
    </source>
</evidence>
<dbReference type="Pfam" id="PF00905">
    <property type="entry name" value="Transpeptidase"/>
    <property type="match status" value="1"/>
</dbReference>
<dbReference type="GO" id="GO:0005886">
    <property type="term" value="C:plasma membrane"/>
    <property type="evidence" value="ECO:0007669"/>
    <property type="project" value="UniProtKB-SubCell"/>
</dbReference>
<dbReference type="InterPro" id="IPR012338">
    <property type="entry name" value="Beta-lactam/transpept-like"/>
</dbReference>
<keyword evidence="7 10" id="KW-1133">Transmembrane helix</keyword>
<dbReference type="Gene3D" id="3.90.1310.10">
    <property type="entry name" value="Penicillin-binding protein 2a (Domain 2)"/>
    <property type="match status" value="1"/>
</dbReference>
<evidence type="ECO:0000256" key="10">
    <source>
        <dbReference type="SAM" id="Phobius"/>
    </source>
</evidence>
<dbReference type="GO" id="GO:0071555">
    <property type="term" value="P:cell wall organization"/>
    <property type="evidence" value="ECO:0007669"/>
    <property type="project" value="UniProtKB-KW"/>
</dbReference>
<dbReference type="Gene3D" id="3.40.710.10">
    <property type="entry name" value="DD-peptidase/beta-lactamase superfamily"/>
    <property type="match status" value="1"/>
</dbReference>
<dbReference type="GO" id="GO:0008658">
    <property type="term" value="F:penicillin binding"/>
    <property type="evidence" value="ECO:0007669"/>
    <property type="project" value="InterPro"/>
</dbReference>
<feature type="transmembrane region" description="Helical" evidence="10">
    <location>
        <begin position="7"/>
        <end position="25"/>
    </location>
</feature>
<dbReference type="EMBL" id="LCEW01000001">
    <property type="protein sequence ID" value="KKS80676.1"/>
    <property type="molecule type" value="Genomic_DNA"/>
</dbReference>
<evidence type="ECO:0000259" key="11">
    <source>
        <dbReference type="Pfam" id="PF00905"/>
    </source>
</evidence>
<keyword evidence="9" id="KW-0961">Cell wall biogenesis/degradation</keyword>
<dbReference type="InterPro" id="IPR050515">
    <property type="entry name" value="Beta-lactam/transpept"/>
</dbReference>
<reference evidence="13 14" key="1">
    <citation type="journal article" date="2015" name="Nature">
        <title>rRNA introns, odd ribosomes, and small enigmatic genomes across a large radiation of phyla.</title>
        <authorList>
            <person name="Brown C.T."/>
            <person name="Hug L.A."/>
            <person name="Thomas B.C."/>
            <person name="Sharon I."/>
            <person name="Castelle C.J."/>
            <person name="Singh A."/>
            <person name="Wilkins M.J."/>
            <person name="Williams K.H."/>
            <person name="Banfield J.F."/>
        </authorList>
    </citation>
    <scope>NUCLEOTIDE SEQUENCE [LARGE SCALE GENOMIC DNA]</scope>
</reference>
<dbReference type="Pfam" id="PF03717">
    <property type="entry name" value="PBP_dimer"/>
    <property type="match status" value="1"/>
</dbReference>
<keyword evidence="5" id="KW-0133">Cell shape</keyword>
<evidence type="ECO:0000313" key="13">
    <source>
        <dbReference type="EMBL" id="KKS80676.1"/>
    </source>
</evidence>
<dbReference type="GO" id="GO:0008360">
    <property type="term" value="P:regulation of cell shape"/>
    <property type="evidence" value="ECO:0007669"/>
    <property type="project" value="UniProtKB-KW"/>
</dbReference>
<dbReference type="InterPro" id="IPR036138">
    <property type="entry name" value="PBP_dimer_sf"/>
</dbReference>
<keyword evidence="3" id="KW-1003">Cell membrane</keyword>
<feature type="domain" description="Penicillin-binding protein dimerisation" evidence="12">
    <location>
        <begin position="69"/>
        <end position="127"/>
    </location>
</feature>
<keyword evidence="6" id="KW-0573">Peptidoglycan synthesis</keyword>
<dbReference type="PANTHER" id="PTHR30627:SF2">
    <property type="entry name" value="PEPTIDOGLYCAN D,D-TRANSPEPTIDASE MRDA"/>
    <property type="match status" value="1"/>
</dbReference>
<evidence type="ECO:0000256" key="6">
    <source>
        <dbReference type="ARBA" id="ARBA00022984"/>
    </source>
</evidence>
<dbReference type="STRING" id="1618369.UV54_C0001G0026"/>
<keyword evidence="4 10" id="KW-0812">Transmembrane</keyword>
<dbReference type="InterPro" id="IPR001460">
    <property type="entry name" value="PCN-bd_Tpept"/>
</dbReference>
<evidence type="ECO:0000256" key="1">
    <source>
        <dbReference type="ARBA" id="ARBA00004167"/>
    </source>
</evidence>
<comment type="caution">
    <text evidence="13">The sequence shown here is derived from an EMBL/GenBank/DDBJ whole genome shotgun (WGS) entry which is preliminary data.</text>
</comment>
<dbReference type="AlphaFoldDB" id="A0A0G1ECB4"/>
<accession>A0A0G1ECB4</accession>
<dbReference type="InterPro" id="IPR005311">
    <property type="entry name" value="PBP_dimer"/>
</dbReference>
<evidence type="ECO:0000259" key="12">
    <source>
        <dbReference type="Pfam" id="PF03717"/>
    </source>
</evidence>
<proteinExistence type="predicted"/>
<evidence type="ECO:0000256" key="7">
    <source>
        <dbReference type="ARBA" id="ARBA00022989"/>
    </source>
</evidence>
<dbReference type="SUPFAM" id="SSF56601">
    <property type="entry name" value="beta-lactamase/transpeptidase-like"/>
    <property type="match status" value="1"/>
</dbReference>
<evidence type="ECO:0000256" key="3">
    <source>
        <dbReference type="ARBA" id="ARBA00022475"/>
    </source>
</evidence>
<protein>
    <submittedName>
        <fullName evidence="13">Penicillin-binding protein 2</fullName>
    </submittedName>
</protein>
<dbReference type="Proteomes" id="UP000034213">
    <property type="component" value="Unassembled WGS sequence"/>
</dbReference>
<evidence type="ECO:0000256" key="5">
    <source>
        <dbReference type="ARBA" id="ARBA00022960"/>
    </source>
</evidence>
<evidence type="ECO:0000256" key="9">
    <source>
        <dbReference type="ARBA" id="ARBA00023316"/>
    </source>
</evidence>
<evidence type="ECO:0000313" key="14">
    <source>
        <dbReference type="Proteomes" id="UP000034213"/>
    </source>
</evidence>
<evidence type="ECO:0000256" key="2">
    <source>
        <dbReference type="ARBA" id="ARBA00004236"/>
    </source>
</evidence>
<evidence type="ECO:0000256" key="4">
    <source>
        <dbReference type="ARBA" id="ARBA00022692"/>
    </source>
</evidence>
<dbReference type="PATRIC" id="fig|1618369.3.peg.30"/>
<comment type="subcellular location">
    <subcellularLocation>
        <location evidence="2">Cell membrane</location>
    </subcellularLocation>
    <subcellularLocation>
        <location evidence="1">Membrane</location>
        <topology evidence="1">Single-pass membrane protein</topology>
    </subcellularLocation>
</comment>
<organism evidence="13 14">
    <name type="scientific">Candidatus Beckwithbacteria bacterium GW2011_GWA2_43_10</name>
    <dbReference type="NCBI Taxonomy" id="1618369"/>
    <lineage>
        <taxon>Bacteria</taxon>
        <taxon>Candidatus Beckwithiibacteriota</taxon>
    </lineage>
</organism>
<gene>
    <name evidence="13" type="ORF">UV54_C0001G0026</name>
</gene>
<dbReference type="SUPFAM" id="SSF56519">
    <property type="entry name" value="Penicillin binding protein dimerisation domain"/>
    <property type="match status" value="1"/>
</dbReference>